<dbReference type="AlphaFoldDB" id="W7YE93"/>
<dbReference type="InterPro" id="IPR042301">
    <property type="entry name" value="GH115_sf"/>
</dbReference>
<protein>
    <recommendedName>
        <fullName evidence="4">Glycosyl hydrolase family 115</fullName>
    </recommendedName>
</protein>
<dbReference type="GO" id="GO:0016787">
    <property type="term" value="F:hydrolase activity"/>
    <property type="evidence" value="ECO:0007669"/>
    <property type="project" value="UniProtKB-KW"/>
</dbReference>
<accession>W7YE93</accession>
<dbReference type="SUPFAM" id="SSF51445">
    <property type="entry name" value="(Trans)glycosidases"/>
    <property type="match status" value="1"/>
</dbReference>
<dbReference type="eggNOG" id="COG2730">
    <property type="taxonomic scope" value="Bacteria"/>
</dbReference>
<evidence type="ECO:0000313" key="2">
    <source>
        <dbReference type="EMBL" id="GAF02786.1"/>
    </source>
</evidence>
<dbReference type="EMBL" id="BAMD01000013">
    <property type="protein sequence ID" value="GAF02786.1"/>
    <property type="molecule type" value="Genomic_DNA"/>
</dbReference>
<gene>
    <name evidence="2" type="ORF">JCM21142_41429</name>
</gene>
<dbReference type="Gene3D" id="3.30.379.10">
    <property type="entry name" value="Chitobiase/beta-hexosaminidase domain 2-like"/>
    <property type="match status" value="1"/>
</dbReference>
<keyword evidence="3" id="KW-1185">Reference proteome</keyword>
<organism evidence="2 3">
    <name type="scientific">Saccharicrinis fermentans DSM 9555 = JCM 21142</name>
    <dbReference type="NCBI Taxonomy" id="869213"/>
    <lineage>
        <taxon>Bacteria</taxon>
        <taxon>Pseudomonadati</taxon>
        <taxon>Bacteroidota</taxon>
        <taxon>Bacteroidia</taxon>
        <taxon>Marinilabiliales</taxon>
        <taxon>Marinilabiliaceae</taxon>
        <taxon>Saccharicrinis</taxon>
    </lineage>
</organism>
<evidence type="ECO:0008006" key="4">
    <source>
        <dbReference type="Google" id="ProtNLM"/>
    </source>
</evidence>
<dbReference type="InterPro" id="IPR031924">
    <property type="entry name" value="GH115"/>
</dbReference>
<reference evidence="2 3" key="1">
    <citation type="journal article" date="2014" name="Genome Announc.">
        <title>Draft Genome Sequence of Cytophaga fermentans JCM 21142T, a Facultative Anaerobe Isolated from Marine Mud.</title>
        <authorList>
            <person name="Starns D."/>
            <person name="Oshima K."/>
            <person name="Suda W."/>
            <person name="Iino T."/>
            <person name="Yuki M."/>
            <person name="Inoue J."/>
            <person name="Kitamura K."/>
            <person name="Iida T."/>
            <person name="Darby A."/>
            <person name="Hattori M."/>
            <person name="Ohkuma M."/>
        </authorList>
    </citation>
    <scope>NUCLEOTIDE SEQUENCE [LARGE SCALE GENOMIC DNA]</scope>
    <source>
        <strain evidence="2 3">JCM 21142</strain>
    </source>
</reference>
<comment type="caution">
    <text evidence="2">The sequence shown here is derived from an EMBL/GenBank/DDBJ whole genome shotgun (WGS) entry which is preliminary data.</text>
</comment>
<dbReference type="GO" id="GO:0005975">
    <property type="term" value="P:carbohydrate metabolic process"/>
    <property type="evidence" value="ECO:0007669"/>
    <property type="project" value="UniProtKB-ARBA"/>
</dbReference>
<dbReference type="Proteomes" id="UP000019402">
    <property type="component" value="Unassembled WGS sequence"/>
</dbReference>
<name>W7YE93_9BACT</name>
<proteinExistence type="predicted"/>
<dbReference type="InterPro" id="IPR017853">
    <property type="entry name" value="GH"/>
</dbReference>
<dbReference type="Gene3D" id="3.20.20.520">
    <property type="entry name" value="Glycosyl hydrolase family 115"/>
    <property type="match status" value="1"/>
</dbReference>
<dbReference type="STRING" id="869213.GCA_000517085_00536"/>
<keyword evidence="1" id="KW-0378">Hydrolase</keyword>
<evidence type="ECO:0000313" key="3">
    <source>
        <dbReference type="Proteomes" id="UP000019402"/>
    </source>
</evidence>
<dbReference type="Pfam" id="PF15979">
    <property type="entry name" value="Glyco_hydro_115"/>
    <property type="match status" value="1"/>
</dbReference>
<sequence length="604" mass="70986">MPENGILYLLGTIDTHQKIAQLADSRKISLSNENPGPRGGIWAQATLENGRKAIVLAGSDVQGLQYAIYDYSSEVLGIDPLEYWTGKTANMVSDNDLLVFENRSIAPPEIPILCYFENDVDELANYRGKLLEYDWETYTEMINSLVRLKYNAIQLFDMLGRPEFFLREAYQKLKPDYDIDIKYIEKLIDYAHLKGMKVQIDMSLGYKLYQLNENEASCWKENKEKWIEAWTYYLEKTPVGKCDIFSLRPRNQVWDWEYKSTCGEDKTEVFNEVYAEFGKLIDRHNPDAVKVLICYHDGMEIFNKDFNPPKDFIVAWSDNGWLGFEYLPESTKGYNFGTYMHAGFWRNHTVPDPCPELIDETMTHFIDTYGANKYLQVNGQTFRLFILNITAFSKVAQSYKDFDGEDFYRKWTRYYFGEDAAEYVVSAYKHLHQAQLNEDGYVEILYRIKMYHQHLKTDALIENSESYQRAFSEDLNQRMAIIDSAWEFVEKGKELDKSKAYFYHDQVELPVLLIRQLLNYQFELQNVSLARDRYQKTGNKLDKQDALEKIDNARMLLEEHIATRMRGDMNPKWKNWYNPAIRRPNNGFPELEDLLEIKNVAEEL</sequence>
<dbReference type="InterPro" id="IPR029018">
    <property type="entry name" value="Hex-like_dom2"/>
</dbReference>
<evidence type="ECO:0000256" key="1">
    <source>
        <dbReference type="ARBA" id="ARBA00022801"/>
    </source>
</evidence>